<comment type="function">
    <text evidence="1">Could be a virulence factor.</text>
</comment>
<gene>
    <name evidence="14" type="primary">clsA</name>
    <name evidence="14" type="ORF">BGCPKDLD_2362</name>
</gene>
<proteinExistence type="predicted"/>
<evidence type="ECO:0000256" key="6">
    <source>
        <dbReference type="ARBA" id="ARBA00022679"/>
    </source>
</evidence>
<dbReference type="Pfam" id="PF13091">
    <property type="entry name" value="PLDc_2"/>
    <property type="match status" value="2"/>
</dbReference>
<sequence>MAGGGGRPHDGPARLGTILGKARSGGQTVEEALTRWLVYPGVLRADLLTAAGVLISLGVSLHILMRKRVVGSAIGWTGLVWLSPVFGTALYLTFGLNRVERRARKLKRRPSQQYDETPQAPASVPEAYAPLDRAVRAITNLPTVAGTDITVYRNGDEAYPAMLEAIAGARSSVALSSYIFLDDEIGQTFIAALKQAMDRGCQVRVILDGIGSGYFYPAAWRRLRRLGVPAGLFMHSVLPWRMPFLNLRTHKKLLILDGRVAFTGGVNISDGNRVARKPKFPIRDTHFRIEGPVVEQLTQAFLVDWAFVAGEELEGEAWMPRLSPAGHLTARVVTSGPDADIEKIATVVLQAIACARTSIRLTTPYFLPNDLIVSALCLAAARGIAVDVVIPRRSDHRIVDWATRAHIDPLLENGVRVWLDEPPFDHSKALSIDGEWCFIGSANWDSRSFRLNFELNVEVYDPGLARRLDAFILDKCETPLTRADLDARPHLVRLRDAAVRLLLPYL</sequence>
<reference evidence="14" key="1">
    <citation type="journal article" date="2021" name="Front. Microbiol.">
        <title>Comprehensive Comparative Genomics and Phenotyping of Methylobacterium Species.</title>
        <authorList>
            <person name="Alessa O."/>
            <person name="Ogura Y."/>
            <person name="Fujitani Y."/>
            <person name="Takami H."/>
            <person name="Hayashi T."/>
            <person name="Sahin N."/>
            <person name="Tani A."/>
        </authorList>
    </citation>
    <scope>NUCLEOTIDE SEQUENCE</scope>
    <source>
        <strain evidence="14">DSM 14458</strain>
    </source>
</reference>
<accession>A0ABQ4UVI7</accession>
<evidence type="ECO:0000256" key="2">
    <source>
        <dbReference type="ARBA" id="ARBA00004236"/>
    </source>
</evidence>
<dbReference type="CDD" id="cd09163">
    <property type="entry name" value="PLDc_CLS_unchar2_2"/>
    <property type="match status" value="1"/>
</dbReference>
<dbReference type="InterPro" id="IPR001736">
    <property type="entry name" value="PLipase_D/transphosphatidylase"/>
</dbReference>
<evidence type="ECO:0000259" key="13">
    <source>
        <dbReference type="PROSITE" id="PS50035"/>
    </source>
</evidence>
<evidence type="ECO:0000256" key="3">
    <source>
        <dbReference type="ARBA" id="ARBA00004613"/>
    </source>
</evidence>
<keyword evidence="4" id="KW-1003">Cell membrane</keyword>
<dbReference type="EMBL" id="BPRE01000006">
    <property type="protein sequence ID" value="GJE75775.1"/>
    <property type="molecule type" value="Genomic_DNA"/>
</dbReference>
<name>A0ABQ4UVI7_9HYPH</name>
<dbReference type="EC" id="2.7.8.-" evidence="11"/>
<evidence type="ECO:0000256" key="8">
    <source>
        <dbReference type="ARBA" id="ARBA00022737"/>
    </source>
</evidence>
<feature type="transmembrane region" description="Helical" evidence="12">
    <location>
        <begin position="76"/>
        <end position="99"/>
    </location>
</feature>
<feature type="domain" description="PLD phosphodiesterase" evidence="13">
    <location>
        <begin position="245"/>
        <end position="272"/>
    </location>
</feature>
<evidence type="ECO:0000256" key="4">
    <source>
        <dbReference type="ARBA" id="ARBA00022475"/>
    </source>
</evidence>
<dbReference type="PROSITE" id="PS50035">
    <property type="entry name" value="PLD"/>
    <property type="match status" value="2"/>
</dbReference>
<keyword evidence="15" id="KW-1185">Reference proteome</keyword>
<evidence type="ECO:0000256" key="12">
    <source>
        <dbReference type="SAM" id="Phobius"/>
    </source>
</evidence>
<evidence type="ECO:0000256" key="10">
    <source>
        <dbReference type="ARBA" id="ARBA00023136"/>
    </source>
</evidence>
<dbReference type="SUPFAM" id="SSF56024">
    <property type="entry name" value="Phospholipase D/nuclease"/>
    <property type="match status" value="2"/>
</dbReference>
<protein>
    <recommendedName>
        <fullName evidence="11">Cardiolipin synthase</fullName>
        <ecNumber evidence="11">2.7.8.-</ecNumber>
    </recommendedName>
</protein>
<keyword evidence="6" id="KW-0808">Transferase</keyword>
<comment type="subcellular location">
    <subcellularLocation>
        <location evidence="2">Cell membrane</location>
    </subcellularLocation>
    <subcellularLocation>
        <location evidence="3">Secreted</location>
    </subcellularLocation>
</comment>
<comment type="caution">
    <text evidence="14">The sequence shown here is derived from an EMBL/GenBank/DDBJ whole genome shotgun (WGS) entry which is preliminary data.</text>
</comment>
<feature type="domain" description="PLD phosphodiesterase" evidence="13">
    <location>
        <begin position="421"/>
        <end position="448"/>
    </location>
</feature>
<evidence type="ECO:0000256" key="7">
    <source>
        <dbReference type="ARBA" id="ARBA00022692"/>
    </source>
</evidence>
<keyword evidence="8" id="KW-0677">Repeat</keyword>
<dbReference type="InterPro" id="IPR025202">
    <property type="entry name" value="PLD-like_dom"/>
</dbReference>
<dbReference type="NCBIfam" id="TIGR04265">
    <property type="entry name" value="bac_cardiolipin"/>
    <property type="match status" value="1"/>
</dbReference>
<dbReference type="Gene3D" id="3.30.870.10">
    <property type="entry name" value="Endonuclease Chain A"/>
    <property type="match status" value="2"/>
</dbReference>
<evidence type="ECO:0000256" key="1">
    <source>
        <dbReference type="ARBA" id="ARBA00003145"/>
    </source>
</evidence>
<dbReference type="CDD" id="cd09157">
    <property type="entry name" value="PLDc_CLS_unchar2_1"/>
    <property type="match status" value="1"/>
</dbReference>
<keyword evidence="10 12" id="KW-0472">Membrane</keyword>
<evidence type="ECO:0000256" key="9">
    <source>
        <dbReference type="ARBA" id="ARBA00022989"/>
    </source>
</evidence>
<dbReference type="PANTHER" id="PTHR21248:SF22">
    <property type="entry name" value="PHOSPHOLIPASE D"/>
    <property type="match status" value="1"/>
</dbReference>
<keyword evidence="5" id="KW-0964">Secreted</keyword>
<dbReference type="Proteomes" id="UP001055093">
    <property type="component" value="Unassembled WGS sequence"/>
</dbReference>
<dbReference type="PANTHER" id="PTHR21248">
    <property type="entry name" value="CARDIOLIPIN SYNTHASE"/>
    <property type="match status" value="1"/>
</dbReference>
<feature type="transmembrane region" description="Helical" evidence="12">
    <location>
        <begin position="45"/>
        <end position="64"/>
    </location>
</feature>
<evidence type="ECO:0000256" key="5">
    <source>
        <dbReference type="ARBA" id="ARBA00022525"/>
    </source>
</evidence>
<keyword evidence="7 12" id="KW-0812">Transmembrane</keyword>
<evidence type="ECO:0000256" key="11">
    <source>
        <dbReference type="NCBIfam" id="TIGR04265"/>
    </source>
</evidence>
<reference evidence="14" key="2">
    <citation type="submission" date="2021-08" db="EMBL/GenBank/DDBJ databases">
        <authorList>
            <person name="Tani A."/>
            <person name="Ola A."/>
            <person name="Ogura Y."/>
            <person name="Katsura K."/>
            <person name="Hayashi T."/>
        </authorList>
    </citation>
    <scope>NUCLEOTIDE SEQUENCE</scope>
    <source>
        <strain evidence="14">DSM 14458</strain>
    </source>
</reference>
<keyword evidence="9 12" id="KW-1133">Transmembrane helix</keyword>
<dbReference type="SMART" id="SM00155">
    <property type="entry name" value="PLDc"/>
    <property type="match status" value="2"/>
</dbReference>
<dbReference type="InterPro" id="IPR022924">
    <property type="entry name" value="Cardiolipin_synthase"/>
</dbReference>
<evidence type="ECO:0000313" key="15">
    <source>
        <dbReference type="Proteomes" id="UP001055093"/>
    </source>
</evidence>
<organism evidence="14 15">
    <name type="scientific">Methylorubrum suomiense</name>
    <dbReference type="NCBI Taxonomy" id="144191"/>
    <lineage>
        <taxon>Bacteria</taxon>
        <taxon>Pseudomonadati</taxon>
        <taxon>Pseudomonadota</taxon>
        <taxon>Alphaproteobacteria</taxon>
        <taxon>Hyphomicrobiales</taxon>
        <taxon>Methylobacteriaceae</taxon>
        <taxon>Methylorubrum</taxon>
    </lineage>
</organism>
<evidence type="ECO:0000313" key="14">
    <source>
        <dbReference type="EMBL" id="GJE75775.1"/>
    </source>
</evidence>